<accession>A0A4U0XNW4</accession>
<reference evidence="2 3" key="1">
    <citation type="submission" date="2017-03" db="EMBL/GenBank/DDBJ databases">
        <title>Genomes of endolithic fungi from Antarctica.</title>
        <authorList>
            <person name="Coleine C."/>
            <person name="Masonjones S."/>
            <person name="Stajich J.E."/>
        </authorList>
    </citation>
    <scope>NUCLEOTIDE SEQUENCE [LARGE SCALE GENOMIC DNA]</scope>
    <source>
        <strain evidence="2 3">CCFEE 5184</strain>
    </source>
</reference>
<feature type="compositionally biased region" description="Low complexity" evidence="1">
    <location>
        <begin position="459"/>
        <end position="472"/>
    </location>
</feature>
<name>A0A4U0XNW4_9PEZI</name>
<keyword evidence="3" id="KW-1185">Reference proteome</keyword>
<feature type="compositionally biased region" description="Polar residues" evidence="1">
    <location>
        <begin position="521"/>
        <end position="530"/>
    </location>
</feature>
<sequence length="994" mass="100262">MRTVVDGTTGVGDYVNAGLGGSSSGSETIATTAESSGANTNSTTTSTSSPGSSDSYVTTTFSYAPTASPSATVTYLWSNLSMMALTGTNANYGMSTFSLDAAAPCWTQWDQYWSASSINKNQNLQIKVPITTTETYYNNSAVDATYTTMTSNYGTATYTDFTVLSDGNYAYSTSYDTSTATLIETGSFYTDVSTDTANYEHYETSTYSQYSSIGEPYTNVHKPNCTLPQYVPECQSKWSSWIAGASDYMVSKYSKPASTFIDGNSSQVVAPTQAPSNSTVVVSYGGTQLTSPTIYISYHLLYASNSCGPIGPTIRNTIVPLTKSADLASIQWNFLDFDHQWMTEPFNFTDLIEPVPQSIYNKQPSCAVQAVSWVQDSPGSVSGLSQLGSWSGTGDAWWSVTSNFDCPRTGPYRPIIAVPAEVRDLAPEWSSCTVWYGGLYDPPKALQSQSAVATPTMPAAYTTTSASPSSTMQNTQPSQTAGPTQTGGSPAYQASTSTGSTKESATTPVSYGPQPGDAGSIEQTSTATSQDAGGAIVSIIAGASSSTHSQDPTQASSAGDPAVASTASDPSSGSSAFSDPSNTPAAYSDPSDPGATSANPGSETSRQTVAVGQQTTVGSVAISAGSGYESGSDPTPSTAAVIGGETLLPGQATTVDNTPYSVNSEGGVVIGASTFASQNAVSVLSAAEQSATQVMDPAATDPGVSLGTDPGADGATGAVVTGNGQTVTAVRVAPGSYAVGGTTITASQAATLRNGQVLSIGADPSALVVGSETMSVSALETPSIASDEAVLTANGTPITAYQPPGQTGLAVIGGSTLSVGGAAITMDSGNVVSLASNGLVGATETAAFSTATGAASSANARVGAVFTQGGQIYTAVEAVGDSSAAVIGGTTIRIGGPAMTLSGGSVVSLGSSGLVEGSTTIALTTVAAVSQGSAPASEESTSATVSAAARQSSINSQSAAPASTSAQNGADAARSHRLPLWSAASALLMMMILM</sequence>
<protein>
    <submittedName>
        <fullName evidence="2">Uncharacterized protein</fullName>
    </submittedName>
</protein>
<feature type="region of interest" description="Disordered" evidence="1">
    <location>
        <begin position="22"/>
        <end position="54"/>
    </location>
</feature>
<dbReference type="AlphaFoldDB" id="A0A4U0XNW4"/>
<organism evidence="2 3">
    <name type="scientific">Friedmanniomyces simplex</name>
    <dbReference type="NCBI Taxonomy" id="329884"/>
    <lineage>
        <taxon>Eukaryota</taxon>
        <taxon>Fungi</taxon>
        <taxon>Dikarya</taxon>
        <taxon>Ascomycota</taxon>
        <taxon>Pezizomycotina</taxon>
        <taxon>Dothideomycetes</taxon>
        <taxon>Dothideomycetidae</taxon>
        <taxon>Mycosphaerellales</taxon>
        <taxon>Teratosphaeriaceae</taxon>
        <taxon>Friedmanniomyces</taxon>
    </lineage>
</organism>
<feature type="region of interest" description="Disordered" evidence="1">
    <location>
        <begin position="459"/>
        <end position="530"/>
    </location>
</feature>
<feature type="compositionally biased region" description="Low complexity" evidence="1">
    <location>
        <begin position="564"/>
        <end position="581"/>
    </location>
</feature>
<gene>
    <name evidence="2" type="ORF">B0A55_02519</name>
</gene>
<feature type="region of interest" description="Disordered" evidence="1">
    <location>
        <begin position="544"/>
        <end position="612"/>
    </location>
</feature>
<evidence type="ECO:0000313" key="2">
    <source>
        <dbReference type="EMBL" id="TKA79060.1"/>
    </source>
</evidence>
<evidence type="ECO:0000313" key="3">
    <source>
        <dbReference type="Proteomes" id="UP000309340"/>
    </source>
</evidence>
<proteinExistence type="predicted"/>
<comment type="caution">
    <text evidence="2">The sequence shown here is derived from an EMBL/GenBank/DDBJ whole genome shotgun (WGS) entry which is preliminary data.</text>
</comment>
<evidence type="ECO:0000256" key="1">
    <source>
        <dbReference type="SAM" id="MobiDB-lite"/>
    </source>
</evidence>
<dbReference type="Proteomes" id="UP000309340">
    <property type="component" value="Unassembled WGS sequence"/>
</dbReference>
<feature type="compositionally biased region" description="Low complexity" evidence="1">
    <location>
        <begin position="31"/>
        <end position="54"/>
    </location>
</feature>
<feature type="compositionally biased region" description="Polar residues" evidence="1">
    <location>
        <begin position="594"/>
        <end position="612"/>
    </location>
</feature>
<dbReference type="EMBL" id="NAJQ01000098">
    <property type="protein sequence ID" value="TKA79060.1"/>
    <property type="molecule type" value="Genomic_DNA"/>
</dbReference>
<feature type="compositionally biased region" description="Polar residues" evidence="1">
    <location>
        <begin position="473"/>
        <end position="509"/>
    </location>
</feature>
<feature type="compositionally biased region" description="Polar residues" evidence="1">
    <location>
        <begin position="547"/>
        <end position="557"/>
    </location>
</feature>
<dbReference type="OrthoDB" id="3944128at2759"/>